<evidence type="ECO:0000256" key="9">
    <source>
        <dbReference type="ARBA" id="ARBA00023180"/>
    </source>
</evidence>
<reference evidence="13" key="2">
    <citation type="submission" date="2025-08" db="UniProtKB">
        <authorList>
            <consortium name="Ensembl"/>
        </authorList>
    </citation>
    <scope>IDENTIFICATION</scope>
</reference>
<evidence type="ECO:0000256" key="4">
    <source>
        <dbReference type="ARBA" id="ARBA00022737"/>
    </source>
</evidence>
<dbReference type="Proteomes" id="UP000002277">
    <property type="component" value="Chromosome 19"/>
</dbReference>
<sequence>MGSLFPLSLLFFLAAAYPGVGSALGRRTKRAQGPKGSPLAPSGTSVPFWVRMSPEFVAVQPGKSVQLNCSNSCPQPQNSSLRTPLRQGKTLTGPGWVSYQLLDVRAWSSLAHCLVTCAGKTRWATSRITAYSVPGGLLGGDPEAWKPGHLFRKPGALHRPGSGQRDLDLRVCCWTPRLLAARDLPRAPQSRRPGGPQQLGTHYTDARLELRAHSFGLRFHRCPCRDPPHCGRCVRMQVPSYEVPGVKGDVLCRLSEKKRNMKQSGEMAIHGG</sequence>
<keyword evidence="4" id="KW-0677">Repeat</keyword>
<dbReference type="InterPro" id="IPR047012">
    <property type="entry name" value="ICAM_VCAM"/>
</dbReference>
<evidence type="ECO:0000256" key="6">
    <source>
        <dbReference type="ARBA" id="ARBA00022989"/>
    </source>
</evidence>
<keyword evidence="2" id="KW-0812">Transmembrane</keyword>
<dbReference type="GO" id="GO:0007155">
    <property type="term" value="P:cell adhesion"/>
    <property type="evidence" value="ECO:0007669"/>
    <property type="project" value="UniProtKB-KW"/>
</dbReference>
<dbReference type="AlphaFoldDB" id="A0A2I3SVZ1"/>
<evidence type="ECO:0000259" key="12">
    <source>
        <dbReference type="Pfam" id="PF03921"/>
    </source>
</evidence>
<proteinExistence type="predicted"/>
<evidence type="ECO:0000256" key="11">
    <source>
        <dbReference type="SAM" id="SignalP"/>
    </source>
</evidence>
<dbReference type="Ensembl" id="ENSPTRT00000102884.1">
    <property type="protein sequence ID" value="ENSPTRP00000080743.1"/>
    <property type="gene ID" value="ENSPTRG00000022810.6"/>
</dbReference>
<dbReference type="GeneTree" id="ENSGT00940000162431"/>
<organism evidence="13 14">
    <name type="scientific">Pan troglodytes</name>
    <name type="common">Chimpanzee</name>
    <dbReference type="NCBI Taxonomy" id="9598"/>
    <lineage>
        <taxon>Eukaryota</taxon>
        <taxon>Metazoa</taxon>
        <taxon>Chordata</taxon>
        <taxon>Craniata</taxon>
        <taxon>Vertebrata</taxon>
        <taxon>Euteleostomi</taxon>
        <taxon>Mammalia</taxon>
        <taxon>Eutheria</taxon>
        <taxon>Euarchontoglires</taxon>
        <taxon>Primates</taxon>
        <taxon>Haplorrhini</taxon>
        <taxon>Catarrhini</taxon>
        <taxon>Hominidae</taxon>
        <taxon>Pan</taxon>
    </lineage>
</organism>
<evidence type="ECO:0000256" key="10">
    <source>
        <dbReference type="ARBA" id="ARBA00023319"/>
    </source>
</evidence>
<keyword evidence="7" id="KW-0472">Membrane</keyword>
<dbReference type="GO" id="GO:0005178">
    <property type="term" value="F:integrin binding"/>
    <property type="evidence" value="ECO:0007669"/>
    <property type="project" value="InterPro"/>
</dbReference>
<feature type="signal peptide" evidence="11">
    <location>
        <begin position="1"/>
        <end position="22"/>
    </location>
</feature>
<evidence type="ECO:0000313" key="14">
    <source>
        <dbReference type="Proteomes" id="UP000002277"/>
    </source>
</evidence>
<keyword evidence="5" id="KW-0130">Cell adhesion</keyword>
<dbReference type="InParanoid" id="A0A2I3SVZ1"/>
<dbReference type="EMBL" id="AACZ04030711">
    <property type="status" value="NOT_ANNOTATED_CDS"/>
    <property type="molecule type" value="Genomic_DNA"/>
</dbReference>
<reference evidence="13" key="3">
    <citation type="submission" date="2025-09" db="UniProtKB">
        <authorList>
            <consortium name="Ensembl"/>
        </authorList>
    </citation>
    <scope>IDENTIFICATION</scope>
</reference>
<feature type="chain" id="PRO_5015081729" evidence="11">
    <location>
        <begin position="23"/>
        <end position="272"/>
    </location>
</feature>
<evidence type="ECO:0000313" key="13">
    <source>
        <dbReference type="Ensembl" id="ENSPTRP00000080743.1"/>
    </source>
</evidence>
<dbReference type="FunFam" id="2.60.40.10:FF:000194">
    <property type="entry name" value="Intercellular adhesion molecule 1"/>
    <property type="match status" value="1"/>
</dbReference>
<dbReference type="InterPro" id="IPR036179">
    <property type="entry name" value="Ig-like_dom_sf"/>
</dbReference>
<dbReference type="InterPro" id="IPR013768">
    <property type="entry name" value="ICAM_N"/>
</dbReference>
<feature type="domain" description="Intercellular adhesion molecule N-terminal" evidence="12">
    <location>
        <begin position="48"/>
        <end position="134"/>
    </location>
</feature>
<dbReference type="PANTHER" id="PTHR13771">
    <property type="entry name" value="INTERCELLULAR ADHESION MOLECULE"/>
    <property type="match status" value="1"/>
</dbReference>
<keyword evidence="8" id="KW-1015">Disulfide bond</keyword>
<dbReference type="Gene3D" id="2.60.40.10">
    <property type="entry name" value="Immunoglobulins"/>
    <property type="match status" value="1"/>
</dbReference>
<dbReference type="Pfam" id="PF03921">
    <property type="entry name" value="ICAM_N"/>
    <property type="match status" value="1"/>
</dbReference>
<keyword evidence="3 11" id="KW-0732">Signal</keyword>
<dbReference type="PANTHER" id="PTHR13771:SF8">
    <property type="entry name" value="INTERCELLULAR ADHESION MOLECULE 4"/>
    <property type="match status" value="1"/>
</dbReference>
<evidence type="ECO:0000256" key="3">
    <source>
        <dbReference type="ARBA" id="ARBA00022729"/>
    </source>
</evidence>
<evidence type="ECO:0000256" key="8">
    <source>
        <dbReference type="ARBA" id="ARBA00023157"/>
    </source>
</evidence>
<evidence type="ECO:0000256" key="1">
    <source>
        <dbReference type="ARBA" id="ARBA00004479"/>
    </source>
</evidence>
<evidence type="ECO:0000256" key="7">
    <source>
        <dbReference type="ARBA" id="ARBA00023136"/>
    </source>
</evidence>
<keyword evidence="9" id="KW-0325">Glycoprotein</keyword>
<comment type="subcellular location">
    <subcellularLocation>
        <location evidence="1">Membrane</location>
        <topology evidence="1">Single-pass type I membrane protein</topology>
    </subcellularLocation>
</comment>
<evidence type="ECO:0000256" key="5">
    <source>
        <dbReference type="ARBA" id="ARBA00022889"/>
    </source>
</evidence>
<evidence type="ECO:0000256" key="2">
    <source>
        <dbReference type="ARBA" id="ARBA00022692"/>
    </source>
</evidence>
<dbReference type="InterPro" id="IPR013783">
    <property type="entry name" value="Ig-like_fold"/>
</dbReference>
<dbReference type="VGNC" id="VGNC:2352">
    <property type="gene designation" value="ICAM4"/>
</dbReference>
<name>A0A2I3SVZ1_PANTR</name>
<keyword evidence="14" id="KW-1185">Reference proteome</keyword>
<evidence type="ECO:0000313" key="15">
    <source>
        <dbReference type="VGNC" id="VGNC:2352"/>
    </source>
</evidence>
<gene>
    <name evidence="13 15" type="primary">ICAM4</name>
</gene>
<reference evidence="13 14" key="1">
    <citation type="journal article" date="2005" name="Nature">
        <title>Initial sequence of the chimpanzee genome and comparison with the human genome.</title>
        <authorList>
            <consortium name="Chimpanzee sequencing and analysis consortium"/>
        </authorList>
    </citation>
    <scope>NUCLEOTIDE SEQUENCE [LARGE SCALE GENOMIC DNA]</scope>
</reference>
<dbReference type="GO" id="GO:0016020">
    <property type="term" value="C:membrane"/>
    <property type="evidence" value="ECO:0007669"/>
    <property type="project" value="UniProtKB-SubCell"/>
</dbReference>
<dbReference type="Bgee" id="ENSPTRG00000022810">
    <property type="expression patterns" value="Expressed in lung and 14 other cell types or tissues"/>
</dbReference>
<protein>
    <submittedName>
        <fullName evidence="13">Intercellular adhesion molecule 4</fullName>
    </submittedName>
</protein>
<accession>A0A2J8LWH8</accession>
<dbReference type="SUPFAM" id="SSF48726">
    <property type="entry name" value="Immunoglobulin"/>
    <property type="match status" value="1"/>
</dbReference>
<keyword evidence="6" id="KW-1133">Transmembrane helix</keyword>
<keyword evidence="10" id="KW-0393">Immunoglobulin domain</keyword>
<accession>A0A2I3SVZ1</accession>